<proteinExistence type="predicted"/>
<dbReference type="Proteomes" id="UP000054018">
    <property type="component" value="Unassembled WGS sequence"/>
</dbReference>
<organism evidence="1 2">
    <name type="scientific">Pisolithus microcarpus 441</name>
    <dbReference type="NCBI Taxonomy" id="765257"/>
    <lineage>
        <taxon>Eukaryota</taxon>
        <taxon>Fungi</taxon>
        <taxon>Dikarya</taxon>
        <taxon>Basidiomycota</taxon>
        <taxon>Agaricomycotina</taxon>
        <taxon>Agaricomycetes</taxon>
        <taxon>Agaricomycetidae</taxon>
        <taxon>Boletales</taxon>
        <taxon>Sclerodermatineae</taxon>
        <taxon>Pisolithaceae</taxon>
        <taxon>Pisolithus</taxon>
    </lineage>
</organism>
<keyword evidence="2" id="KW-1185">Reference proteome</keyword>
<name>A0A0C9ZFW9_9AGAM</name>
<dbReference type="EMBL" id="KN833713">
    <property type="protein sequence ID" value="KIK24859.1"/>
    <property type="molecule type" value="Genomic_DNA"/>
</dbReference>
<gene>
    <name evidence="1" type="ORF">PISMIDRAFT_677981</name>
</gene>
<evidence type="ECO:0000313" key="2">
    <source>
        <dbReference type="Proteomes" id="UP000054018"/>
    </source>
</evidence>
<dbReference type="AlphaFoldDB" id="A0A0C9ZFW9"/>
<reference evidence="2" key="2">
    <citation type="submission" date="2015-01" db="EMBL/GenBank/DDBJ databases">
        <title>Evolutionary Origins and Diversification of the Mycorrhizal Mutualists.</title>
        <authorList>
            <consortium name="DOE Joint Genome Institute"/>
            <consortium name="Mycorrhizal Genomics Consortium"/>
            <person name="Kohler A."/>
            <person name="Kuo A."/>
            <person name="Nagy L.G."/>
            <person name="Floudas D."/>
            <person name="Copeland A."/>
            <person name="Barry K.W."/>
            <person name="Cichocki N."/>
            <person name="Veneault-Fourrey C."/>
            <person name="LaButti K."/>
            <person name="Lindquist E.A."/>
            <person name="Lipzen A."/>
            <person name="Lundell T."/>
            <person name="Morin E."/>
            <person name="Murat C."/>
            <person name="Riley R."/>
            <person name="Ohm R."/>
            <person name="Sun H."/>
            <person name="Tunlid A."/>
            <person name="Henrissat B."/>
            <person name="Grigoriev I.V."/>
            <person name="Hibbett D.S."/>
            <person name="Martin F."/>
        </authorList>
    </citation>
    <scope>NUCLEOTIDE SEQUENCE [LARGE SCALE GENOMIC DNA]</scope>
    <source>
        <strain evidence="2">441</strain>
    </source>
</reference>
<sequence length="99" mass="10624">MPEYSVARRYVAATCVEFTTNRVSSCTKSSQLLENERAVHQGMIFASPICIVDYAARSTVSKTVSSSVHQAVSLSLPGLSLLFLWPPFAGTPKSAGKAD</sequence>
<dbReference type="HOGENOM" id="CLU_2321265_0_0_1"/>
<accession>A0A0C9ZFW9</accession>
<reference evidence="1 2" key="1">
    <citation type="submission" date="2014-04" db="EMBL/GenBank/DDBJ databases">
        <authorList>
            <consortium name="DOE Joint Genome Institute"/>
            <person name="Kuo A."/>
            <person name="Kohler A."/>
            <person name="Costa M.D."/>
            <person name="Nagy L.G."/>
            <person name="Floudas D."/>
            <person name="Copeland A."/>
            <person name="Barry K.W."/>
            <person name="Cichocki N."/>
            <person name="Veneault-Fourrey C."/>
            <person name="LaButti K."/>
            <person name="Lindquist E.A."/>
            <person name="Lipzen A."/>
            <person name="Lundell T."/>
            <person name="Morin E."/>
            <person name="Murat C."/>
            <person name="Sun H."/>
            <person name="Tunlid A."/>
            <person name="Henrissat B."/>
            <person name="Grigoriev I.V."/>
            <person name="Hibbett D.S."/>
            <person name="Martin F."/>
            <person name="Nordberg H.P."/>
            <person name="Cantor M.N."/>
            <person name="Hua S.X."/>
        </authorList>
    </citation>
    <scope>NUCLEOTIDE SEQUENCE [LARGE SCALE GENOMIC DNA]</scope>
    <source>
        <strain evidence="1 2">441</strain>
    </source>
</reference>
<evidence type="ECO:0000313" key="1">
    <source>
        <dbReference type="EMBL" id="KIK24859.1"/>
    </source>
</evidence>
<protein>
    <submittedName>
        <fullName evidence="1">Uncharacterized protein</fullName>
    </submittedName>
</protein>